<dbReference type="InterPro" id="IPR050641">
    <property type="entry name" value="RIFMO-like"/>
</dbReference>
<dbReference type="InterPro" id="IPR036188">
    <property type="entry name" value="FAD/NAD-bd_sf"/>
</dbReference>
<dbReference type="Proteomes" id="UP001631993">
    <property type="component" value="Unassembled WGS sequence"/>
</dbReference>
<keyword evidence="3" id="KW-0274">FAD</keyword>
<keyword evidence="5" id="KW-0503">Monooxygenase</keyword>
<dbReference type="Gene3D" id="3.30.70.2450">
    <property type="match status" value="1"/>
</dbReference>
<evidence type="ECO:0000259" key="4">
    <source>
        <dbReference type="Pfam" id="PF01494"/>
    </source>
</evidence>
<name>A0ABW9IK58_STRGJ</name>
<dbReference type="GO" id="GO:0004497">
    <property type="term" value="F:monooxygenase activity"/>
    <property type="evidence" value="ECO:0007669"/>
    <property type="project" value="UniProtKB-KW"/>
</dbReference>
<protein>
    <submittedName>
        <fullName evidence="5">FAD-dependent monooxygenase</fullName>
    </submittedName>
</protein>
<dbReference type="SUPFAM" id="SSF51905">
    <property type="entry name" value="FAD/NAD(P)-binding domain"/>
    <property type="match status" value="1"/>
</dbReference>
<evidence type="ECO:0000313" key="6">
    <source>
        <dbReference type="Proteomes" id="UP001631993"/>
    </source>
</evidence>
<sequence>MTTAVDVLVVGAGPTGLTLALQAHDHGARVRVVERRPDAFRPSRALILHPRTLEVLRPLGVTDALLELADTAPTAALHLGSRVVEARLAGLALPDTAFPHLSLVRQMDVERVLTQALADRGVVVGRGTELVAARDDGHSARAVLRSRKGTEEIRCTFVAGCDGPASTVRACAGMGWHGRPYAEEVVLADLDLSGNSGSSGAQMFAGRQGLLLLFPLGEQATWRLLATRASHGGSGPDFGQPGPAVPCAELQKLMNDAGLDARIERLAWSARVPLQYRLARRFRQGRLFLAGDAAHNYSPATGQGMNAGIQDAVNLGWKLGFAVSCSGGGPRGGQGAEVLLDSYDRERRPAACQRLILTHTAFWAEASTGRIPSWLRAVAAARTAPAVPVLLNRARIVAEGIRLISQLRVNYRRSPLSVKGTPHLHGAPRPGDRLPDATISVGGPPQRLHALLARPGVHLLLQRDADPPPDAVLGPHVTVLRLADSPGRGLVAVRPDGHVGFQCGRADEAGLSGWLSLICAVRRS</sequence>
<dbReference type="Gene3D" id="3.40.30.120">
    <property type="match status" value="1"/>
</dbReference>
<evidence type="ECO:0000256" key="3">
    <source>
        <dbReference type="ARBA" id="ARBA00022827"/>
    </source>
</evidence>
<dbReference type="EMBL" id="JBJVNE010000011">
    <property type="protein sequence ID" value="MFM9648871.1"/>
    <property type="molecule type" value="Genomic_DNA"/>
</dbReference>
<dbReference type="InterPro" id="IPR002938">
    <property type="entry name" value="FAD-bd"/>
</dbReference>
<keyword evidence="5" id="KW-0560">Oxidoreductase</keyword>
<dbReference type="RefSeq" id="WP_369280561.1">
    <property type="nucleotide sequence ID" value="NZ_JBJVMW010000025.1"/>
</dbReference>
<keyword evidence="6" id="KW-1185">Reference proteome</keyword>
<evidence type="ECO:0000313" key="5">
    <source>
        <dbReference type="EMBL" id="MFM9648871.1"/>
    </source>
</evidence>
<comment type="caution">
    <text evidence="5">The sequence shown here is derived from an EMBL/GenBank/DDBJ whole genome shotgun (WGS) entry which is preliminary data.</text>
</comment>
<evidence type="ECO:0000256" key="2">
    <source>
        <dbReference type="ARBA" id="ARBA00022630"/>
    </source>
</evidence>
<evidence type="ECO:0000256" key="1">
    <source>
        <dbReference type="ARBA" id="ARBA00001974"/>
    </source>
</evidence>
<keyword evidence="2" id="KW-0285">Flavoprotein</keyword>
<organism evidence="5 6">
    <name type="scientific">Streptomyces galilaeus</name>
    <dbReference type="NCBI Taxonomy" id="33899"/>
    <lineage>
        <taxon>Bacteria</taxon>
        <taxon>Bacillati</taxon>
        <taxon>Actinomycetota</taxon>
        <taxon>Actinomycetes</taxon>
        <taxon>Kitasatosporales</taxon>
        <taxon>Streptomycetaceae</taxon>
        <taxon>Streptomyces</taxon>
    </lineage>
</organism>
<comment type="cofactor">
    <cofactor evidence="1">
        <name>FAD</name>
        <dbReference type="ChEBI" id="CHEBI:57692"/>
    </cofactor>
</comment>
<feature type="domain" description="FAD-binding" evidence="4">
    <location>
        <begin position="5"/>
        <end position="353"/>
    </location>
</feature>
<accession>A0ABW9IK58</accession>
<dbReference type="PANTHER" id="PTHR43004:SF19">
    <property type="entry name" value="BINDING MONOOXYGENASE, PUTATIVE (JCVI)-RELATED"/>
    <property type="match status" value="1"/>
</dbReference>
<dbReference type="Pfam" id="PF01494">
    <property type="entry name" value="FAD_binding_3"/>
    <property type="match status" value="1"/>
</dbReference>
<dbReference type="PANTHER" id="PTHR43004">
    <property type="entry name" value="TRK SYSTEM POTASSIUM UPTAKE PROTEIN"/>
    <property type="match status" value="1"/>
</dbReference>
<gene>
    <name evidence="5" type="ORF">ACKI1S_22260</name>
</gene>
<dbReference type="PRINTS" id="PR00420">
    <property type="entry name" value="RNGMNOXGNASE"/>
</dbReference>
<proteinExistence type="predicted"/>
<dbReference type="Gene3D" id="3.50.50.60">
    <property type="entry name" value="FAD/NAD(P)-binding domain"/>
    <property type="match status" value="1"/>
</dbReference>
<reference evidence="5 6" key="1">
    <citation type="submission" date="2024-12" db="EMBL/GenBank/DDBJ databases">
        <title>Forecasting of Potato common scab and diversities of Pathogenic streptomyces spp. in china.</title>
        <authorList>
            <person name="Handique U."/>
            <person name="Wu J."/>
        </authorList>
    </citation>
    <scope>NUCLEOTIDE SEQUENCE [LARGE SCALE GENOMIC DNA]</scope>
    <source>
        <strain evidence="5 6">ZRIMU1585</strain>
    </source>
</reference>